<proteinExistence type="predicted"/>
<sequence length="104" mass="11845">MFLCPSASAVLSGTSSVPSEYQQRFFECSATSNFKSGTCLHVQDNMRKHFQVRAPRFHSRTGNPVTRRPSQPPENQSAGEHSFVKNHFVHRGGLVCNLWQRRLR</sequence>
<keyword evidence="3" id="KW-1185">Reference proteome</keyword>
<protein>
    <submittedName>
        <fullName evidence="2">Uncharacterized protein</fullName>
    </submittedName>
</protein>
<evidence type="ECO:0000313" key="2">
    <source>
        <dbReference type="EMBL" id="PBK73487.1"/>
    </source>
</evidence>
<feature type="region of interest" description="Disordered" evidence="1">
    <location>
        <begin position="57"/>
        <end position="84"/>
    </location>
</feature>
<evidence type="ECO:0000313" key="3">
    <source>
        <dbReference type="Proteomes" id="UP000218334"/>
    </source>
</evidence>
<gene>
    <name evidence="2" type="ORF">ARMSODRAFT_636234</name>
</gene>
<organism evidence="2 3">
    <name type="scientific">Armillaria solidipes</name>
    <dbReference type="NCBI Taxonomy" id="1076256"/>
    <lineage>
        <taxon>Eukaryota</taxon>
        <taxon>Fungi</taxon>
        <taxon>Dikarya</taxon>
        <taxon>Basidiomycota</taxon>
        <taxon>Agaricomycotina</taxon>
        <taxon>Agaricomycetes</taxon>
        <taxon>Agaricomycetidae</taxon>
        <taxon>Agaricales</taxon>
        <taxon>Marasmiineae</taxon>
        <taxon>Physalacriaceae</taxon>
        <taxon>Armillaria</taxon>
    </lineage>
</organism>
<name>A0A2H3C9M6_9AGAR</name>
<accession>A0A2H3C9M6</accession>
<dbReference type="EMBL" id="KZ293420">
    <property type="protein sequence ID" value="PBK73487.1"/>
    <property type="molecule type" value="Genomic_DNA"/>
</dbReference>
<reference evidence="3" key="1">
    <citation type="journal article" date="2017" name="Nat. Ecol. Evol.">
        <title>Genome expansion and lineage-specific genetic innovations in the forest pathogenic fungi Armillaria.</title>
        <authorList>
            <person name="Sipos G."/>
            <person name="Prasanna A.N."/>
            <person name="Walter M.C."/>
            <person name="O'Connor E."/>
            <person name="Balint B."/>
            <person name="Krizsan K."/>
            <person name="Kiss B."/>
            <person name="Hess J."/>
            <person name="Varga T."/>
            <person name="Slot J."/>
            <person name="Riley R."/>
            <person name="Boka B."/>
            <person name="Rigling D."/>
            <person name="Barry K."/>
            <person name="Lee J."/>
            <person name="Mihaltcheva S."/>
            <person name="LaButti K."/>
            <person name="Lipzen A."/>
            <person name="Waldron R."/>
            <person name="Moloney N.M."/>
            <person name="Sperisen C."/>
            <person name="Kredics L."/>
            <person name="Vagvoelgyi C."/>
            <person name="Patrignani A."/>
            <person name="Fitzpatrick D."/>
            <person name="Nagy I."/>
            <person name="Doyle S."/>
            <person name="Anderson J.B."/>
            <person name="Grigoriev I.V."/>
            <person name="Gueldener U."/>
            <person name="Muensterkoetter M."/>
            <person name="Nagy L.G."/>
        </authorList>
    </citation>
    <scope>NUCLEOTIDE SEQUENCE [LARGE SCALE GENOMIC DNA]</scope>
    <source>
        <strain evidence="3">28-4</strain>
    </source>
</reference>
<dbReference type="AlphaFoldDB" id="A0A2H3C9M6"/>
<evidence type="ECO:0000256" key="1">
    <source>
        <dbReference type="SAM" id="MobiDB-lite"/>
    </source>
</evidence>
<dbReference type="Proteomes" id="UP000218334">
    <property type="component" value="Unassembled WGS sequence"/>
</dbReference>